<dbReference type="OrthoDB" id="3249150at2759"/>
<dbReference type="EMBL" id="KV722334">
    <property type="protein sequence ID" value="OCH95827.1"/>
    <property type="molecule type" value="Genomic_DNA"/>
</dbReference>
<reference evidence="1 2" key="1">
    <citation type="submission" date="2016-07" db="EMBL/GenBank/DDBJ databases">
        <title>Draft genome of the white-rot fungus Obba rivulosa 3A-2.</title>
        <authorList>
            <consortium name="DOE Joint Genome Institute"/>
            <person name="Miettinen O."/>
            <person name="Riley R."/>
            <person name="Acob R."/>
            <person name="Barry K."/>
            <person name="Cullen D."/>
            <person name="De Vries R."/>
            <person name="Hainaut M."/>
            <person name="Hatakka A."/>
            <person name="Henrissat B."/>
            <person name="Hilden K."/>
            <person name="Kuo R."/>
            <person name="Labutti K."/>
            <person name="Lipzen A."/>
            <person name="Makela M.R."/>
            <person name="Sandor L."/>
            <person name="Spatafora J.W."/>
            <person name="Grigoriev I.V."/>
            <person name="Hibbett D.S."/>
        </authorList>
    </citation>
    <scope>NUCLEOTIDE SEQUENCE [LARGE SCALE GENOMIC DNA]</scope>
    <source>
        <strain evidence="1 2">3A-2</strain>
    </source>
</reference>
<name>A0A8E2J7Y7_9APHY</name>
<gene>
    <name evidence="1" type="ORF">OBBRIDRAFT_504820</name>
</gene>
<dbReference type="Proteomes" id="UP000250043">
    <property type="component" value="Unassembled WGS sequence"/>
</dbReference>
<proteinExistence type="predicted"/>
<accession>A0A8E2J7Y7</accession>
<organism evidence="1 2">
    <name type="scientific">Obba rivulosa</name>
    <dbReference type="NCBI Taxonomy" id="1052685"/>
    <lineage>
        <taxon>Eukaryota</taxon>
        <taxon>Fungi</taxon>
        <taxon>Dikarya</taxon>
        <taxon>Basidiomycota</taxon>
        <taxon>Agaricomycotina</taxon>
        <taxon>Agaricomycetes</taxon>
        <taxon>Polyporales</taxon>
        <taxon>Gelatoporiaceae</taxon>
        <taxon>Obba</taxon>
    </lineage>
</organism>
<sequence length="117" mass="12806">MSPTCTIPYEVLFEFVNDTLHAATMQVLRREDASRTGATILIHRGENISLVLTAGAPYKYAVKLLGRELNVSVKVWQDTRCQLSGVYAMAGSTALNSDTKTVADGITVAERTRAWSN</sequence>
<evidence type="ECO:0000313" key="1">
    <source>
        <dbReference type="EMBL" id="OCH95827.1"/>
    </source>
</evidence>
<keyword evidence="2" id="KW-1185">Reference proteome</keyword>
<protein>
    <submittedName>
        <fullName evidence="1">Uncharacterized protein</fullName>
    </submittedName>
</protein>
<dbReference type="AlphaFoldDB" id="A0A8E2J7Y7"/>
<evidence type="ECO:0000313" key="2">
    <source>
        <dbReference type="Proteomes" id="UP000250043"/>
    </source>
</evidence>